<protein>
    <submittedName>
        <fullName evidence="2">Uncharacterized protein</fullName>
    </submittedName>
</protein>
<keyword evidence="1" id="KW-0732">Signal</keyword>
<reference evidence="2" key="1">
    <citation type="submission" date="2023-03" db="EMBL/GenBank/DDBJ databases">
        <title>Massive genome expansion in bonnet fungi (Mycena s.s.) driven by repeated elements and novel gene families across ecological guilds.</title>
        <authorList>
            <consortium name="Lawrence Berkeley National Laboratory"/>
            <person name="Harder C.B."/>
            <person name="Miyauchi S."/>
            <person name="Viragh M."/>
            <person name="Kuo A."/>
            <person name="Thoen E."/>
            <person name="Andreopoulos B."/>
            <person name="Lu D."/>
            <person name="Skrede I."/>
            <person name="Drula E."/>
            <person name="Henrissat B."/>
            <person name="Morin E."/>
            <person name="Kohler A."/>
            <person name="Barry K."/>
            <person name="LaButti K."/>
            <person name="Morin E."/>
            <person name="Salamov A."/>
            <person name="Lipzen A."/>
            <person name="Mereny Z."/>
            <person name="Hegedus B."/>
            <person name="Baldrian P."/>
            <person name="Stursova M."/>
            <person name="Weitz H."/>
            <person name="Taylor A."/>
            <person name="Grigoriev I.V."/>
            <person name="Nagy L.G."/>
            <person name="Martin F."/>
            <person name="Kauserud H."/>
        </authorList>
    </citation>
    <scope>NUCLEOTIDE SEQUENCE</scope>
    <source>
        <strain evidence="2">CBHHK067</strain>
    </source>
</reference>
<feature type="chain" id="PRO_5041955344" evidence="1">
    <location>
        <begin position="26"/>
        <end position="384"/>
    </location>
</feature>
<gene>
    <name evidence="2" type="ORF">B0H17DRAFT_1209713</name>
</gene>
<evidence type="ECO:0000313" key="2">
    <source>
        <dbReference type="EMBL" id="KAJ7669162.1"/>
    </source>
</evidence>
<sequence length="384" mass="41532">MHSAAPAFLVLAAAIKLAIILRARTVPAYIRPPTTVPYLVTMKAVPSRRASRAELAETRRAADSAARLDAGRIGAPQARFLRDARSTLESWVYWGLLHSREHTPLDGVTVLGSTRRLRVPPSQIHVLAPPAPPLAHKALSLGPTVLTARLKQQLSPVRPTACENLAPPFACCGRLYAHVPGQRPRRLHGSSYPRAGCPAADFNAARTPPAIPVLRLAYLGPSLPLGIRARRAPCPRRKDFGSSSSRGRGLLSELYATFLRSKVPPLSETVDAHPPAAKASPAGRTRLFVRVPFLTTHCALASPLETDIPRRCPLSSPTLCAHHWQRASDDVAARLSFDRVPFASHELLHVTGTSPIASLVTGFAGRGLPIEPFSRSPRLWYTPG</sequence>
<comment type="caution">
    <text evidence="2">The sequence shown here is derived from an EMBL/GenBank/DDBJ whole genome shotgun (WGS) entry which is preliminary data.</text>
</comment>
<keyword evidence="3" id="KW-1185">Reference proteome</keyword>
<dbReference type="AlphaFoldDB" id="A0AAD7CXV3"/>
<evidence type="ECO:0000313" key="3">
    <source>
        <dbReference type="Proteomes" id="UP001221757"/>
    </source>
</evidence>
<name>A0AAD7CXV3_MYCRO</name>
<dbReference type="Proteomes" id="UP001221757">
    <property type="component" value="Unassembled WGS sequence"/>
</dbReference>
<dbReference type="EMBL" id="JARKIE010000188">
    <property type="protein sequence ID" value="KAJ7669162.1"/>
    <property type="molecule type" value="Genomic_DNA"/>
</dbReference>
<organism evidence="2 3">
    <name type="scientific">Mycena rosella</name>
    <name type="common">Pink bonnet</name>
    <name type="synonym">Agaricus rosellus</name>
    <dbReference type="NCBI Taxonomy" id="1033263"/>
    <lineage>
        <taxon>Eukaryota</taxon>
        <taxon>Fungi</taxon>
        <taxon>Dikarya</taxon>
        <taxon>Basidiomycota</taxon>
        <taxon>Agaricomycotina</taxon>
        <taxon>Agaricomycetes</taxon>
        <taxon>Agaricomycetidae</taxon>
        <taxon>Agaricales</taxon>
        <taxon>Marasmiineae</taxon>
        <taxon>Mycenaceae</taxon>
        <taxon>Mycena</taxon>
    </lineage>
</organism>
<feature type="signal peptide" evidence="1">
    <location>
        <begin position="1"/>
        <end position="25"/>
    </location>
</feature>
<evidence type="ECO:0000256" key="1">
    <source>
        <dbReference type="SAM" id="SignalP"/>
    </source>
</evidence>
<accession>A0AAD7CXV3</accession>
<proteinExistence type="predicted"/>